<accession>A0ABX0TPN9</accession>
<dbReference type="InterPro" id="IPR022062">
    <property type="entry name" value="DUF3618"/>
</dbReference>
<gene>
    <name evidence="2" type="ORF">FHR86_003150</name>
</gene>
<evidence type="ECO:0000313" key="2">
    <source>
        <dbReference type="EMBL" id="NIJ02806.1"/>
    </source>
</evidence>
<name>A0ABX0TPN9_9MICC</name>
<dbReference type="RefSeq" id="WP_167268342.1">
    <property type="nucleotide sequence ID" value="NZ_BAAAVO010000009.1"/>
</dbReference>
<reference evidence="2 3" key="1">
    <citation type="submission" date="2020-03" db="EMBL/GenBank/DDBJ databases">
        <title>Genomic Encyclopedia of Type Strains, Phase III (KMG-III): the genomes of soil and plant-associated and newly described type strains.</title>
        <authorList>
            <person name="Whitman W."/>
        </authorList>
    </citation>
    <scope>NUCLEOTIDE SEQUENCE [LARGE SCALE GENOMIC DNA]</scope>
    <source>
        <strain evidence="2 3">CECT 4207</strain>
    </source>
</reference>
<evidence type="ECO:0000256" key="1">
    <source>
        <dbReference type="SAM" id="MobiDB-lite"/>
    </source>
</evidence>
<feature type="region of interest" description="Disordered" evidence="1">
    <location>
        <begin position="173"/>
        <end position="198"/>
    </location>
</feature>
<evidence type="ECO:0000313" key="3">
    <source>
        <dbReference type="Proteomes" id="UP000802392"/>
    </source>
</evidence>
<comment type="caution">
    <text evidence="2">The sequence shown here is derived from an EMBL/GenBank/DDBJ whole genome shotgun (WGS) entry which is preliminary data.</text>
</comment>
<sequence length="198" mass="20576">MTQNPDALRADIEETRRRLSTNVDAVADKVTPSHIVNRRVDKIKSAVFGARDDVQDRAADAAHRAGGAVSGVTDNVSGAVSDLGDAPQMIKSKAQGSPVAAGLIAFGAGLLLSALFPPSEKEREAAHALKDAAQPLTDELSHAAQEVAEHLKQPAQEAVQSVKDTATEAAVNVKDEGQAAAADVQDRAGTAKDNISNQ</sequence>
<proteinExistence type="predicted"/>
<dbReference type="Proteomes" id="UP000802392">
    <property type="component" value="Unassembled WGS sequence"/>
</dbReference>
<protein>
    <submittedName>
        <fullName evidence="2">Gas vesicle protein</fullName>
    </submittedName>
</protein>
<keyword evidence="3" id="KW-1185">Reference proteome</keyword>
<dbReference type="Pfam" id="PF12277">
    <property type="entry name" value="DUF3618"/>
    <property type="match status" value="1"/>
</dbReference>
<dbReference type="EMBL" id="JAAOZD010000006">
    <property type="protein sequence ID" value="NIJ02806.1"/>
    <property type="molecule type" value="Genomic_DNA"/>
</dbReference>
<dbReference type="Gene3D" id="1.20.120.20">
    <property type="entry name" value="Apolipoprotein"/>
    <property type="match status" value="1"/>
</dbReference>
<organism evidence="2 3">
    <name type="scientific">Paenarthrobacter ilicis</name>
    <dbReference type="NCBI Taxonomy" id="43665"/>
    <lineage>
        <taxon>Bacteria</taxon>
        <taxon>Bacillati</taxon>
        <taxon>Actinomycetota</taxon>
        <taxon>Actinomycetes</taxon>
        <taxon>Micrococcales</taxon>
        <taxon>Micrococcaceae</taxon>
        <taxon>Paenarthrobacter</taxon>
    </lineage>
</organism>